<reference evidence="1 2" key="1">
    <citation type="submission" date="2017-01" db="EMBL/GenBank/DDBJ databases">
        <title>Genome sequencing of Rhodoferax fermentans JCM 7819.</title>
        <authorList>
            <person name="Kim Y.J."/>
            <person name="Farh M.E.-A."/>
            <person name="Yang D.-C."/>
        </authorList>
    </citation>
    <scope>NUCLEOTIDE SEQUENCE [LARGE SCALE GENOMIC DNA]</scope>
    <source>
        <strain evidence="1 2">JCM 7819</strain>
    </source>
</reference>
<gene>
    <name evidence="1" type="ORF">RF819_05280</name>
</gene>
<dbReference type="RefSeq" id="WP_078363999.1">
    <property type="nucleotide sequence ID" value="NZ_MTJN01000002.1"/>
</dbReference>
<dbReference type="STRING" id="28066.RF819_05280"/>
<dbReference type="GO" id="GO:0009187">
    <property type="term" value="P:cyclic nucleotide metabolic process"/>
    <property type="evidence" value="ECO:0007669"/>
    <property type="project" value="TreeGrafter"/>
</dbReference>
<dbReference type="InterPro" id="IPR012386">
    <property type="entry name" value="Cyclic-nucl_3Pdiesterase"/>
</dbReference>
<organism evidence="1 2">
    <name type="scientific">Rhodoferax fermentans</name>
    <dbReference type="NCBI Taxonomy" id="28066"/>
    <lineage>
        <taxon>Bacteria</taxon>
        <taxon>Pseudomonadati</taxon>
        <taxon>Pseudomonadota</taxon>
        <taxon>Betaproteobacteria</taxon>
        <taxon>Burkholderiales</taxon>
        <taxon>Comamonadaceae</taxon>
        <taxon>Rhodoferax</taxon>
    </lineage>
</organism>
<keyword evidence="2" id="KW-1185">Reference proteome</keyword>
<dbReference type="InterPro" id="IPR009097">
    <property type="entry name" value="Cyclic_Pdiesterase"/>
</dbReference>
<dbReference type="Pfam" id="PF07823">
    <property type="entry name" value="CPDase"/>
    <property type="match status" value="1"/>
</dbReference>
<dbReference type="AlphaFoldDB" id="A0A1T1AQD0"/>
<dbReference type="PANTHER" id="PTHR28141">
    <property type="entry name" value="2',3'-CYCLIC-NUCLEOTIDE 3'-PHOSPHODIESTERASE"/>
    <property type="match status" value="1"/>
</dbReference>
<sequence length="174" mass="19076">MTNEYSIWLLPSTADTARLHNSIALLSSHLDGPVFAPHVTIQGDISTELAPLSHLLERLAACQAPLRWRVDGVESSEHFFRCLYLRLSLTPAFGLMQQATQAITRTATGLSPFPHLSLAYGEPHPHIAGLLGPLAEQFEGQELVFDQLAVCRSSKNVPIEQWCILESHSLSPAA</sequence>
<evidence type="ECO:0000313" key="2">
    <source>
        <dbReference type="Proteomes" id="UP000190750"/>
    </source>
</evidence>
<dbReference type="OrthoDB" id="1492719at2"/>
<accession>A0A1T1AQD0</accession>
<evidence type="ECO:0000313" key="1">
    <source>
        <dbReference type="EMBL" id="OOV06215.1"/>
    </source>
</evidence>
<evidence type="ECO:0008006" key="3">
    <source>
        <dbReference type="Google" id="ProtNLM"/>
    </source>
</evidence>
<protein>
    <recommendedName>
        <fullName evidence="3">Haloacid dehalogenase</fullName>
    </recommendedName>
</protein>
<dbReference type="Proteomes" id="UP000190750">
    <property type="component" value="Unassembled WGS sequence"/>
</dbReference>
<dbReference type="Gene3D" id="3.90.1140.10">
    <property type="entry name" value="Cyclic phosphodiesterase"/>
    <property type="match status" value="1"/>
</dbReference>
<dbReference type="EMBL" id="MTJN01000002">
    <property type="protein sequence ID" value="OOV06215.1"/>
    <property type="molecule type" value="Genomic_DNA"/>
</dbReference>
<dbReference type="SUPFAM" id="SSF55144">
    <property type="entry name" value="LigT-like"/>
    <property type="match status" value="1"/>
</dbReference>
<proteinExistence type="predicted"/>
<dbReference type="PANTHER" id="PTHR28141:SF1">
    <property type="entry name" value="2',3'-CYCLIC-NUCLEOTIDE 3'-PHOSPHODIESTERASE"/>
    <property type="match status" value="1"/>
</dbReference>
<dbReference type="GO" id="GO:0004113">
    <property type="term" value="F:2',3'-cyclic-nucleotide 3'-phosphodiesterase activity"/>
    <property type="evidence" value="ECO:0007669"/>
    <property type="project" value="TreeGrafter"/>
</dbReference>
<comment type="caution">
    <text evidence="1">The sequence shown here is derived from an EMBL/GenBank/DDBJ whole genome shotgun (WGS) entry which is preliminary data.</text>
</comment>
<name>A0A1T1AQD0_RHOFE</name>